<dbReference type="EMBL" id="OZ075120">
    <property type="protein sequence ID" value="CAL4890662.1"/>
    <property type="molecule type" value="Genomic_DNA"/>
</dbReference>
<evidence type="ECO:0000313" key="2">
    <source>
        <dbReference type="EMBL" id="CAL4890662.1"/>
    </source>
</evidence>
<dbReference type="Proteomes" id="UP001497457">
    <property type="component" value="Chromosome 10rd"/>
</dbReference>
<name>A0ABC8VHC4_9POAL</name>
<feature type="compositionally biased region" description="Basic residues" evidence="1">
    <location>
        <begin position="55"/>
        <end position="92"/>
    </location>
</feature>
<sequence>MAGGADALAVVQQQRVPLHGGGDDARPVRAVARRRQGRPRARRTRPRLRAQPPRLQRRLRHRQRQVHAGAGRRRAGVRHHRRRRQHRGHRRQLHQAAAELLGVQGGELRARHNGDQEPDARLLRVAPQPGRRQGRRRRGLAHKQVLDAHQRRHQLIADPTSIPTTALVTENEIEQPVPLEIKFSEKMAQILAIS</sequence>
<reference evidence="2 3" key="2">
    <citation type="submission" date="2024-10" db="EMBL/GenBank/DDBJ databases">
        <authorList>
            <person name="Ryan C."/>
        </authorList>
    </citation>
    <scope>NUCLEOTIDE SEQUENCE [LARGE SCALE GENOMIC DNA]</scope>
</reference>
<dbReference type="AlphaFoldDB" id="A0ABC8VHC4"/>
<evidence type="ECO:0000313" key="3">
    <source>
        <dbReference type="Proteomes" id="UP001497457"/>
    </source>
</evidence>
<gene>
    <name evidence="2" type="ORF">URODEC1_LOCUS3377</name>
</gene>
<evidence type="ECO:0000256" key="1">
    <source>
        <dbReference type="SAM" id="MobiDB-lite"/>
    </source>
</evidence>
<feature type="region of interest" description="Disordered" evidence="1">
    <location>
        <begin position="17"/>
        <end position="92"/>
    </location>
</feature>
<organism evidence="2 3">
    <name type="scientific">Urochloa decumbens</name>
    <dbReference type="NCBI Taxonomy" id="240449"/>
    <lineage>
        <taxon>Eukaryota</taxon>
        <taxon>Viridiplantae</taxon>
        <taxon>Streptophyta</taxon>
        <taxon>Embryophyta</taxon>
        <taxon>Tracheophyta</taxon>
        <taxon>Spermatophyta</taxon>
        <taxon>Magnoliopsida</taxon>
        <taxon>Liliopsida</taxon>
        <taxon>Poales</taxon>
        <taxon>Poaceae</taxon>
        <taxon>PACMAD clade</taxon>
        <taxon>Panicoideae</taxon>
        <taxon>Panicodae</taxon>
        <taxon>Paniceae</taxon>
        <taxon>Melinidinae</taxon>
        <taxon>Urochloa</taxon>
    </lineage>
</organism>
<reference evidence="3" key="1">
    <citation type="submission" date="2024-06" db="EMBL/GenBank/DDBJ databases">
        <authorList>
            <person name="Ryan C."/>
        </authorList>
    </citation>
    <scope>NUCLEOTIDE SEQUENCE [LARGE SCALE GENOMIC DNA]</scope>
</reference>
<proteinExistence type="predicted"/>
<keyword evidence="3" id="KW-1185">Reference proteome</keyword>
<accession>A0ABC8VHC4</accession>
<protein>
    <submittedName>
        <fullName evidence="2">Uncharacterized protein</fullName>
    </submittedName>
</protein>
<feature type="compositionally biased region" description="Basic residues" evidence="1">
    <location>
        <begin position="31"/>
        <end position="48"/>
    </location>
</feature>